<evidence type="ECO:0000313" key="5">
    <source>
        <dbReference type="Proteomes" id="UP000095342"/>
    </source>
</evidence>
<dbReference type="InterPro" id="IPR036526">
    <property type="entry name" value="C-N_Hydrolase_sf"/>
</dbReference>
<comment type="similarity">
    <text evidence="1">Belongs to the carbon-nitrogen hydrolase superfamily. NIT1/NIT2 family.</text>
</comment>
<dbReference type="Pfam" id="PF00795">
    <property type="entry name" value="CN_hydrolase"/>
    <property type="match status" value="1"/>
</dbReference>
<evidence type="ECO:0000256" key="2">
    <source>
        <dbReference type="ARBA" id="ARBA00022801"/>
    </source>
</evidence>
<dbReference type="PROSITE" id="PS50263">
    <property type="entry name" value="CN_HYDROLASE"/>
    <property type="match status" value="1"/>
</dbReference>
<dbReference type="GO" id="GO:0016746">
    <property type="term" value="F:acyltransferase activity"/>
    <property type="evidence" value="ECO:0007669"/>
    <property type="project" value="UniProtKB-KW"/>
</dbReference>
<dbReference type="SUPFAM" id="SSF56317">
    <property type="entry name" value="Carbon-nitrogen hydrolase"/>
    <property type="match status" value="1"/>
</dbReference>
<dbReference type="PANTHER" id="PTHR23088">
    <property type="entry name" value="NITRILASE-RELATED"/>
    <property type="match status" value="1"/>
</dbReference>
<dbReference type="InterPro" id="IPR003010">
    <property type="entry name" value="C-N_Hydrolase"/>
</dbReference>
<dbReference type="PANTHER" id="PTHR23088:SF27">
    <property type="entry name" value="DEAMINATED GLUTATHIONE AMIDASE"/>
    <property type="match status" value="1"/>
</dbReference>
<name>A0A1D8K994_9GAMM</name>
<feature type="domain" description="CN hydrolase" evidence="3">
    <location>
        <begin position="4"/>
        <end position="253"/>
    </location>
</feature>
<dbReference type="InterPro" id="IPR045254">
    <property type="entry name" value="Nit1/2_C-N_Hydrolase"/>
</dbReference>
<keyword evidence="5" id="KW-1185">Reference proteome</keyword>
<dbReference type="PROSITE" id="PS01227">
    <property type="entry name" value="UPF0012"/>
    <property type="match status" value="1"/>
</dbReference>
<keyword evidence="4" id="KW-0808">Transferase</keyword>
<proteinExistence type="inferred from homology"/>
<keyword evidence="4" id="KW-0012">Acyltransferase</keyword>
<dbReference type="CDD" id="cd07572">
    <property type="entry name" value="nit"/>
    <property type="match status" value="1"/>
</dbReference>
<dbReference type="RefSeq" id="WP_070073092.1">
    <property type="nucleotide sequence ID" value="NZ_CP017448.1"/>
</dbReference>
<dbReference type="Gene3D" id="3.60.110.10">
    <property type="entry name" value="Carbon-nitrogen hydrolase"/>
    <property type="match status" value="1"/>
</dbReference>
<evidence type="ECO:0000256" key="1">
    <source>
        <dbReference type="ARBA" id="ARBA00010613"/>
    </source>
</evidence>
<evidence type="ECO:0000313" key="4">
    <source>
        <dbReference type="EMBL" id="AOV17544.1"/>
    </source>
</evidence>
<reference evidence="4 5" key="1">
    <citation type="submission" date="2016-09" db="EMBL/GenBank/DDBJ databases">
        <title>Acidihalobacter prosperus V6 (DSM14174).</title>
        <authorList>
            <person name="Khaleque H.N."/>
            <person name="Ramsay J.P."/>
            <person name="Murphy R.J.T."/>
            <person name="Kaksonen A.H."/>
            <person name="Boxall N.J."/>
            <person name="Watkin E.L.J."/>
        </authorList>
    </citation>
    <scope>NUCLEOTIDE SEQUENCE [LARGE SCALE GENOMIC DNA]</scope>
    <source>
        <strain evidence="4 5">V6</strain>
    </source>
</reference>
<gene>
    <name evidence="4" type="ORF">BJI67_11155</name>
</gene>
<organism evidence="4 5">
    <name type="scientific">Acidihalobacter aeolianus</name>
    <dbReference type="NCBI Taxonomy" id="2792603"/>
    <lineage>
        <taxon>Bacteria</taxon>
        <taxon>Pseudomonadati</taxon>
        <taxon>Pseudomonadota</taxon>
        <taxon>Gammaproteobacteria</taxon>
        <taxon>Chromatiales</taxon>
        <taxon>Ectothiorhodospiraceae</taxon>
        <taxon>Acidihalobacter</taxon>
    </lineage>
</organism>
<sequence length="280" mass="30180">MKNTKVAAIQMASGSNREANLLEAARLLREAAQAGARLAVLPESFDLMARTDAERAAAAEVDGVGPVQDFLAAQARKHGLWLVGGTIPLRSDEPGRAYASCLVFDPRGQRAARYDKIHLFDVSLSASGEEYRESATTVPGDTPVTVETELGCVGLAVCYDLRFPELFHRLRCQGAELFVLPSAFTAVTGQAHWSVLLRARAIENLSYMIAAAQGGFHVSGRETYGHSQIIDTWGNVLASRAGGAGVVVADIDLAQQRRIRGQFPTLEHHRLAMPAVTETL</sequence>
<keyword evidence="2" id="KW-0378">Hydrolase</keyword>
<protein>
    <submittedName>
        <fullName evidence="4">Acyltransferase</fullName>
    </submittedName>
</protein>
<dbReference type="InterPro" id="IPR001110">
    <property type="entry name" value="UPF0012_CS"/>
</dbReference>
<dbReference type="Proteomes" id="UP000095342">
    <property type="component" value="Chromosome"/>
</dbReference>
<accession>A0A1D8K994</accession>
<dbReference type="GO" id="GO:0016811">
    <property type="term" value="F:hydrolase activity, acting on carbon-nitrogen (but not peptide) bonds, in linear amides"/>
    <property type="evidence" value="ECO:0007669"/>
    <property type="project" value="InterPro"/>
</dbReference>
<evidence type="ECO:0000259" key="3">
    <source>
        <dbReference type="PROSITE" id="PS50263"/>
    </source>
</evidence>
<dbReference type="EMBL" id="CP017448">
    <property type="protein sequence ID" value="AOV17544.1"/>
    <property type="molecule type" value="Genomic_DNA"/>
</dbReference>
<dbReference type="KEGG" id="aaeo:BJI67_11155"/>
<dbReference type="AlphaFoldDB" id="A0A1D8K994"/>